<dbReference type="Gene3D" id="3.40.630.30">
    <property type="match status" value="1"/>
</dbReference>
<dbReference type="InterPro" id="IPR000182">
    <property type="entry name" value="GNAT_dom"/>
</dbReference>
<proteinExistence type="predicted"/>
<feature type="domain" description="N-acetyltransferase" evidence="1">
    <location>
        <begin position="24"/>
        <end position="176"/>
    </location>
</feature>
<name>A0ABY1N7Y9_9RHOB</name>
<dbReference type="Proteomes" id="UP001157961">
    <property type="component" value="Unassembled WGS sequence"/>
</dbReference>
<comment type="caution">
    <text evidence="2">The sequence shown here is derived from an EMBL/GenBank/DDBJ whole genome shotgun (WGS) entry which is preliminary data.</text>
</comment>
<sequence length="192" mass="21442">MEETTATIGPLDWFMDTSIETERLLLRPCRKEDADALTTLMTPEISQSVAVWPTPLLKQDTQEILRNNIEAMQQDAVFATVVMCKDSGDIIGWCKLDIADDQAELGYWIGAAFQRKGYAIELSRGAIAFAFDQLGVTSVRAGAQVGNTASLALLAKLGMTRDGVEAIWAPARQRFEDCAFWHLSRDDWRRLQ</sequence>
<dbReference type="PROSITE" id="PS51186">
    <property type="entry name" value="GNAT"/>
    <property type="match status" value="1"/>
</dbReference>
<accession>A0ABY1N7Y9</accession>
<dbReference type="SUPFAM" id="SSF55729">
    <property type="entry name" value="Acyl-CoA N-acyltransferases (Nat)"/>
    <property type="match status" value="1"/>
</dbReference>
<dbReference type="InterPro" id="IPR016181">
    <property type="entry name" value="Acyl_CoA_acyltransferase"/>
</dbReference>
<dbReference type="InterPro" id="IPR051531">
    <property type="entry name" value="N-acetyltransferase"/>
</dbReference>
<dbReference type="EMBL" id="FXTY01000001">
    <property type="protein sequence ID" value="SMP02842.1"/>
    <property type="molecule type" value="Genomic_DNA"/>
</dbReference>
<organism evidence="2 3">
    <name type="scientific">Shimia sagamensis</name>
    <dbReference type="NCBI Taxonomy" id="1566352"/>
    <lineage>
        <taxon>Bacteria</taxon>
        <taxon>Pseudomonadati</taxon>
        <taxon>Pseudomonadota</taxon>
        <taxon>Alphaproteobacteria</taxon>
        <taxon>Rhodobacterales</taxon>
        <taxon>Roseobacteraceae</taxon>
    </lineage>
</organism>
<reference evidence="2 3" key="1">
    <citation type="submission" date="2017-05" db="EMBL/GenBank/DDBJ databases">
        <authorList>
            <person name="Varghese N."/>
            <person name="Submissions S."/>
        </authorList>
    </citation>
    <scope>NUCLEOTIDE SEQUENCE [LARGE SCALE GENOMIC DNA]</scope>
    <source>
        <strain evidence="2 3">DSM 29734</strain>
    </source>
</reference>
<evidence type="ECO:0000313" key="3">
    <source>
        <dbReference type="Proteomes" id="UP001157961"/>
    </source>
</evidence>
<protein>
    <submittedName>
        <fullName evidence="2">Ribosomal-protein-alanine N-acetyltransferase</fullName>
    </submittedName>
</protein>
<dbReference type="Pfam" id="PF13302">
    <property type="entry name" value="Acetyltransf_3"/>
    <property type="match status" value="1"/>
</dbReference>
<keyword evidence="3" id="KW-1185">Reference proteome</keyword>
<dbReference type="PANTHER" id="PTHR43792">
    <property type="entry name" value="GNAT FAMILY, PUTATIVE (AFU_ORTHOLOGUE AFUA_3G00765)-RELATED-RELATED"/>
    <property type="match status" value="1"/>
</dbReference>
<evidence type="ECO:0000313" key="2">
    <source>
        <dbReference type="EMBL" id="SMP02842.1"/>
    </source>
</evidence>
<gene>
    <name evidence="2" type="ORF">SAMN06265373_101324</name>
</gene>
<evidence type="ECO:0000259" key="1">
    <source>
        <dbReference type="PROSITE" id="PS51186"/>
    </source>
</evidence>